<dbReference type="SUPFAM" id="SSF50998">
    <property type="entry name" value="Quinoprotein alcohol dehydrogenase-like"/>
    <property type="match status" value="1"/>
</dbReference>
<reference evidence="1" key="1">
    <citation type="submission" date="2022-07" db="EMBL/GenBank/DDBJ databases">
        <title>The genome of Lyophyllum shimeji provides insight into the initial evolution of ectomycorrhizal fungal genome.</title>
        <authorList>
            <person name="Kobayashi Y."/>
            <person name="Shibata T."/>
            <person name="Hirakawa H."/>
            <person name="Shigenobu S."/>
            <person name="Nishiyama T."/>
            <person name="Yamada A."/>
            <person name="Hasebe M."/>
            <person name="Kawaguchi M."/>
        </authorList>
    </citation>
    <scope>NUCLEOTIDE SEQUENCE</scope>
    <source>
        <strain evidence="1">AT787</strain>
    </source>
</reference>
<comment type="caution">
    <text evidence="1">The sequence shown here is derived from an EMBL/GenBank/DDBJ whole genome shotgun (WGS) entry which is preliminary data.</text>
</comment>
<dbReference type="OrthoDB" id="550575at2759"/>
<dbReference type="AlphaFoldDB" id="A0A9P3UMK7"/>
<evidence type="ECO:0000313" key="1">
    <source>
        <dbReference type="EMBL" id="GLB36880.1"/>
    </source>
</evidence>
<evidence type="ECO:0000313" key="2">
    <source>
        <dbReference type="Proteomes" id="UP001063166"/>
    </source>
</evidence>
<proteinExistence type="predicted"/>
<dbReference type="Proteomes" id="UP001063166">
    <property type="component" value="Unassembled WGS sequence"/>
</dbReference>
<dbReference type="InterPro" id="IPR011047">
    <property type="entry name" value="Quinoprotein_ADH-like_sf"/>
</dbReference>
<accession>A0A9P3UMK7</accession>
<dbReference type="Gene3D" id="2.130.10.10">
    <property type="entry name" value="YVTN repeat-like/Quinoprotein amine dehydrogenase"/>
    <property type="match status" value="1"/>
</dbReference>
<keyword evidence="2" id="KW-1185">Reference proteome</keyword>
<protein>
    <submittedName>
        <fullName evidence="1">Uncharacterized protein</fullName>
    </submittedName>
</protein>
<organism evidence="1 2">
    <name type="scientific">Lyophyllum shimeji</name>
    <name type="common">Hon-shimeji</name>
    <name type="synonym">Tricholoma shimeji</name>
    <dbReference type="NCBI Taxonomy" id="47721"/>
    <lineage>
        <taxon>Eukaryota</taxon>
        <taxon>Fungi</taxon>
        <taxon>Dikarya</taxon>
        <taxon>Basidiomycota</taxon>
        <taxon>Agaricomycotina</taxon>
        <taxon>Agaricomycetes</taxon>
        <taxon>Agaricomycetidae</taxon>
        <taxon>Agaricales</taxon>
        <taxon>Tricholomatineae</taxon>
        <taxon>Lyophyllaceae</taxon>
        <taxon>Lyophyllum</taxon>
    </lineage>
</organism>
<name>A0A9P3UMK7_LYOSH</name>
<dbReference type="EMBL" id="BRPK01000003">
    <property type="protein sequence ID" value="GLB36880.1"/>
    <property type="molecule type" value="Genomic_DNA"/>
</dbReference>
<dbReference type="InterPro" id="IPR015943">
    <property type="entry name" value="WD40/YVTN_repeat-like_dom_sf"/>
</dbReference>
<gene>
    <name evidence="1" type="ORF">LshimejAT787_0311670</name>
</gene>
<sequence length="557" mass="61827">MKSVSNRTSIGSAYLALNTNCDLAVLPLICRHWQRFIGIHTNPIYHKAALLHGYVQSTAVSLEDASRSYSSRSVGSVTGWKDLCRKRYLIEKSWSGNAPSRVTPHHGSGKFVHRIKVDEKAGYILTTSSVGGLKVIDMQDDRELWSLPDSHVRPYAHCEYGEGFIIFDYIDGSKEVWRRVDDFSVEEAASVVPESLPRPRQKRVFAAALEKYRAAAETSTRGHFRPWAVLHPPQTTRAFRFSYPTLGAAAWDTVYLWDVRTGTLVQTIDQTQLGSNGEGEEDPALEFLGDINYIEVSEKYVFLCGIHSLRAFSRETGKSVLDIPSSRHPLAAWRYTISPNRPSAKAPGASLIPQHIEARSVPRAESNIVDEFIAVHISSCGSHLVALLLSSRLLIIPFFERAFQDGAGTYEIALEVQLGSPCHSSRYLAFEDGRIGACTKTGLFVVQPDWSEHSQQDADAAPCLSVFRVPALGDRSCLGAVSCLQMTDTGLFLNWDTQCLPEPHEVEQYDDAFYASVVDETRFASLANGIEVTLVDLEQPEFDPESSTVVSVDFFPT</sequence>